<comment type="caution">
    <text evidence="10">The sequence shown here is derived from an EMBL/GenBank/DDBJ whole genome shotgun (WGS) entry which is preliminary data.</text>
</comment>
<protein>
    <recommendedName>
        <fullName evidence="9">PilY1 beta-propeller domain-containing protein</fullName>
    </recommendedName>
</protein>
<accession>A0A178LFU1</accession>
<dbReference type="EMBL" id="LWCR01000013">
    <property type="protein sequence ID" value="OAN29564.1"/>
    <property type="molecule type" value="Genomic_DNA"/>
</dbReference>
<sequence>MRRSIASFSRLRAPSLLVCIAITPLAQATVSQSPLVTGGDIPGSLALVPSVEWPTVLSVANLGSYSSASTYSGYFDSDKCYVYSYANASSQGGTNLDNSWFEPQSATNGHEPQSTVNDHKCTGARQWSGNFLNWAATPTIDPFRSALTGGARVRDTATLTVLQKARHDGQNSAGNRLNTNQGIIPYAEIAGATPFAATWDNLYVRLEGQGFDMLFSNWNDRIGGGGSANYGYGNNWPEVWVDLDPSNTRQWDGNNLRRDYDPGGKAAYTNSVYRVRVQVRVCNPAVGIETNCKRYSNTNYKPEGLLQQYSDRLRYSVFSYLNDSDQLRDGGVLRANQTFIGPVNPDQSSNSRAEWDATTGVQSINPSPTEASDTLGTTGITNSGVINYLNKFGSMPYDAQKNYRNLKSIDPVSELYYTAIRYFKNQGNVASYSNLTGNATNRYAQADGFPVVTSWRDPITYSCQKNVILGIGDTNTWQDKNLPGGDTSSGGEPAKPPEVTADTTVNVQTATQKVASLENIPITTPFTGRGNSAYIAGLAYDAHTRDQRSDLAGNQTISTYWMDVRENQTLAGKGQNQYWLAAKYGGFIVPSNFQPYATTTTQASITENLWTTNGETLSTGDKRPDNFFVASDAQAMTTSLKNAFAKIVSETSSTSTSLGANSGSLETGTAFYQANFSARYWSGDLIAKTFNTDGTLSATSLWSAAAKLDAQSWSTRKIFTIGPFTDTNLVSMDRQNFDWDGIKAQGQAALRRNTDGSQASEEEGKRRLAYLRGNRNEETAAANPLRKRASRLGDIVNSDPLFVGQPDYGYNLLPSTLGGDKYIAFRQGAAYKSRTPLIVVGANDGMLHGFDASLTATGGTELFAYVPQTVMGNLYRLTQSNYSHRYFVDGSPATSDVYFGGNWHTLVVGTTGAGGNGVFALDVTNPGAMTNQAALWEFSSPDMRYPIQKPAIVALPNGKFGVIATSGFSDNAVTSGKVWILDASNGEVLKTFTLSTTGGLGEPLAIDLNNDRITDYFYVGDTAGNLWRFDVSSTDSTAWQTPSAPMFIATAGNASNAARQPITAPLSAALNSDGKAIILFGTGSYFQVGDNNLTGTPRMETFYGIIDRGQTVTRSQLLEQKILNERTVGTRKGRRVSTVDLASTQAGWFLDLVWKSEKGGPGTLTGERVVSSSRLHGGALVFTTLTPSSDPCTGGGTSWTMAINPLNGGSLKYTYFDLNQDNQLNDSDNDTLLGGNIPDSGMIDINGGILKTPTTLNRDTLADGSPSPTDVLYDSQGNRLVIPKGTRTSGRVSWREIRN</sequence>
<evidence type="ECO:0000256" key="3">
    <source>
        <dbReference type="ARBA" id="ARBA00022558"/>
    </source>
</evidence>
<proteinExistence type="inferred from homology"/>
<feature type="domain" description="PilY1 beta-propeller" evidence="9">
    <location>
        <begin position="792"/>
        <end position="1110"/>
    </location>
</feature>
<feature type="chain" id="PRO_5008091045" description="PilY1 beta-propeller domain-containing protein" evidence="8">
    <location>
        <begin position="29"/>
        <end position="1299"/>
    </location>
</feature>
<dbReference type="RefSeq" id="WP_064307835.1">
    <property type="nucleotide sequence ID" value="NZ_LWCR01000013.1"/>
</dbReference>
<dbReference type="Pfam" id="PF05567">
    <property type="entry name" value="T4P_PilY1"/>
    <property type="match status" value="1"/>
</dbReference>
<keyword evidence="4" id="KW-0479">Metal-binding</keyword>
<reference evidence="10 11" key="1">
    <citation type="submission" date="2016-04" db="EMBL/GenBank/DDBJ databases">
        <title>Draft Genome Sequences of Staphylococcus capitis Strain H36, S. capitis Strain H65, S. cohnii Strain H62, S. hominis Strain H69, Mycobacterium iranicum Strain H39, Plantibacter sp. Strain H53, Pseudomonas oryzihabitans Strain H72, and Microbacterium sp. Strain H83, isolated from residential settings.</title>
        <authorList>
            <person name="Lymperopoulou D."/>
            <person name="Adams R.I."/>
            <person name="Lindow S."/>
            <person name="Coil D.A."/>
            <person name="Jospin G."/>
            <person name="Eisen J.A."/>
        </authorList>
    </citation>
    <scope>NUCLEOTIDE SEQUENCE [LARGE SCALE GENOMIC DNA]</scope>
    <source>
        <strain evidence="10 11">H72</strain>
    </source>
</reference>
<evidence type="ECO:0000256" key="5">
    <source>
        <dbReference type="ARBA" id="ARBA00022837"/>
    </source>
</evidence>
<name>A0A178LFU1_9PSED</name>
<evidence type="ECO:0000256" key="6">
    <source>
        <dbReference type="ARBA" id="ARBA00023263"/>
    </source>
</evidence>
<dbReference type="OrthoDB" id="7156875at2"/>
<gene>
    <name evidence="10" type="ORF">A4V15_17120</name>
</gene>
<feature type="signal peptide" evidence="8">
    <location>
        <begin position="1"/>
        <end position="28"/>
    </location>
</feature>
<keyword evidence="5" id="KW-0106">Calcium</keyword>
<keyword evidence="8" id="KW-0732">Signal</keyword>
<comment type="similarity">
    <text evidence="2">Belongs to the PilY1 family.</text>
</comment>
<dbReference type="Proteomes" id="UP000078356">
    <property type="component" value="Unassembled WGS sequence"/>
</dbReference>
<dbReference type="GO" id="GO:0009289">
    <property type="term" value="C:pilus"/>
    <property type="evidence" value="ECO:0007669"/>
    <property type="project" value="UniProtKB-SubCell"/>
</dbReference>
<evidence type="ECO:0000256" key="1">
    <source>
        <dbReference type="ARBA" id="ARBA00004561"/>
    </source>
</evidence>
<dbReference type="InterPro" id="IPR008707">
    <property type="entry name" value="B-propeller_PilY1"/>
</dbReference>
<keyword evidence="3" id="KW-1029">Fimbrium biogenesis</keyword>
<evidence type="ECO:0000313" key="11">
    <source>
        <dbReference type="Proteomes" id="UP000078356"/>
    </source>
</evidence>
<dbReference type="GO" id="GO:0046872">
    <property type="term" value="F:metal ion binding"/>
    <property type="evidence" value="ECO:0007669"/>
    <property type="project" value="UniProtKB-KW"/>
</dbReference>
<evidence type="ECO:0000256" key="8">
    <source>
        <dbReference type="SAM" id="SignalP"/>
    </source>
</evidence>
<evidence type="ECO:0000259" key="9">
    <source>
        <dbReference type="Pfam" id="PF05567"/>
    </source>
</evidence>
<evidence type="ECO:0000256" key="2">
    <source>
        <dbReference type="ARBA" id="ARBA00008387"/>
    </source>
</evidence>
<evidence type="ECO:0000313" key="10">
    <source>
        <dbReference type="EMBL" id="OAN29564.1"/>
    </source>
</evidence>
<evidence type="ECO:0000256" key="4">
    <source>
        <dbReference type="ARBA" id="ARBA00022723"/>
    </source>
</evidence>
<keyword evidence="6" id="KW-0281">Fimbrium</keyword>
<organism evidence="10 11">
    <name type="scientific">Pseudomonas oryzihabitans</name>
    <dbReference type="NCBI Taxonomy" id="47885"/>
    <lineage>
        <taxon>Bacteria</taxon>
        <taxon>Pseudomonadati</taxon>
        <taxon>Pseudomonadota</taxon>
        <taxon>Gammaproteobacteria</taxon>
        <taxon>Pseudomonadales</taxon>
        <taxon>Pseudomonadaceae</taxon>
        <taxon>Pseudomonas</taxon>
    </lineage>
</organism>
<dbReference type="SUPFAM" id="SSF50998">
    <property type="entry name" value="Quinoprotein alcohol dehydrogenase-like"/>
    <property type="match status" value="1"/>
</dbReference>
<feature type="region of interest" description="Disordered" evidence="7">
    <location>
        <begin position="478"/>
        <end position="500"/>
    </location>
</feature>
<evidence type="ECO:0000256" key="7">
    <source>
        <dbReference type="SAM" id="MobiDB-lite"/>
    </source>
</evidence>
<comment type="subcellular location">
    <subcellularLocation>
        <location evidence="1">Fimbrium</location>
    </subcellularLocation>
</comment>
<dbReference type="InterPro" id="IPR011047">
    <property type="entry name" value="Quinoprotein_ADH-like_sf"/>
</dbReference>